<evidence type="ECO:0008006" key="4">
    <source>
        <dbReference type="Google" id="ProtNLM"/>
    </source>
</evidence>
<organism evidence="2 3">
    <name type="scientific">Rhodobacter capsulatus</name>
    <name type="common">Rhodopseudomonas capsulata</name>
    <dbReference type="NCBI Taxonomy" id="1061"/>
    <lineage>
        <taxon>Bacteria</taxon>
        <taxon>Pseudomonadati</taxon>
        <taxon>Pseudomonadota</taxon>
        <taxon>Alphaproteobacteria</taxon>
        <taxon>Rhodobacterales</taxon>
        <taxon>Rhodobacter group</taxon>
        <taxon>Rhodobacter</taxon>
    </lineage>
</organism>
<accession>A0A1G7M823</accession>
<gene>
    <name evidence="2" type="ORF">SAMN04244550_02464</name>
</gene>
<dbReference type="Proteomes" id="UP000183812">
    <property type="component" value="Unassembled WGS sequence"/>
</dbReference>
<proteinExistence type="predicted"/>
<reference evidence="2 3" key="1">
    <citation type="submission" date="2016-10" db="EMBL/GenBank/DDBJ databases">
        <authorList>
            <person name="de Groot N.N."/>
        </authorList>
    </citation>
    <scope>NUCLEOTIDE SEQUENCE [LARGE SCALE GENOMIC DNA]</scope>
    <source>
        <strain evidence="3">DSM 938 / 37b4</strain>
    </source>
</reference>
<dbReference type="OrthoDB" id="8592692at2"/>
<evidence type="ECO:0000313" key="2">
    <source>
        <dbReference type="EMBL" id="SDF57851.1"/>
    </source>
</evidence>
<dbReference type="AlphaFoldDB" id="A0A1G7M823"/>
<dbReference type="RefSeq" id="WP_074554610.1">
    <property type="nucleotide sequence ID" value="NZ_CP119563.1"/>
</dbReference>
<evidence type="ECO:0000256" key="1">
    <source>
        <dbReference type="SAM" id="SignalP"/>
    </source>
</evidence>
<dbReference type="EMBL" id="FNAY01000013">
    <property type="protein sequence ID" value="SDF57851.1"/>
    <property type="molecule type" value="Genomic_DNA"/>
</dbReference>
<feature type="signal peptide" evidence="1">
    <location>
        <begin position="1"/>
        <end position="27"/>
    </location>
</feature>
<feature type="chain" id="PRO_5010296105" description="Lipoprotein" evidence="1">
    <location>
        <begin position="28"/>
        <end position="114"/>
    </location>
</feature>
<protein>
    <recommendedName>
        <fullName evidence="4">Lipoprotein</fullName>
    </recommendedName>
</protein>
<name>A0A1G7M823_RHOCA</name>
<keyword evidence="1" id="KW-0732">Signal</keyword>
<sequence length="114" mass="11444">MAIRCRSEALALLLVAALAACKPGSGAADLQGGGPEAVAAARASCEGKGGQWARQGKMEYCITRTTDAGKSCRAGSDCAGECLARSRTCAPAKPLLGCNAVLNDAGIEGNQCVE</sequence>
<dbReference type="PROSITE" id="PS51257">
    <property type="entry name" value="PROKAR_LIPOPROTEIN"/>
    <property type="match status" value="1"/>
</dbReference>
<evidence type="ECO:0000313" key="3">
    <source>
        <dbReference type="Proteomes" id="UP000183812"/>
    </source>
</evidence>